<sequence>MFRTITFLAVAAVLVSICGSYSFGEPANKQPGNIAQVWEYRVIALADLVSVQQALQADQRPQVVQTIEAKFNQLGRDGWEYSGDLPGTAIFKRLKR</sequence>
<feature type="signal peptide" evidence="1">
    <location>
        <begin position="1"/>
        <end position="24"/>
    </location>
</feature>
<organism evidence="2 3">
    <name type="scientific">Planctomicrobium piriforme</name>
    <dbReference type="NCBI Taxonomy" id="1576369"/>
    <lineage>
        <taxon>Bacteria</taxon>
        <taxon>Pseudomonadati</taxon>
        <taxon>Planctomycetota</taxon>
        <taxon>Planctomycetia</taxon>
        <taxon>Planctomycetales</taxon>
        <taxon>Planctomycetaceae</taxon>
        <taxon>Planctomicrobium</taxon>
    </lineage>
</organism>
<keyword evidence="1" id="KW-0732">Signal</keyword>
<feature type="chain" id="PRO_5011739045" description="DUF4177 domain-containing protein" evidence="1">
    <location>
        <begin position="25"/>
        <end position="96"/>
    </location>
</feature>
<protein>
    <recommendedName>
        <fullName evidence="4">DUF4177 domain-containing protein</fullName>
    </recommendedName>
</protein>
<dbReference type="AlphaFoldDB" id="A0A1I3EK71"/>
<name>A0A1I3EK71_9PLAN</name>
<evidence type="ECO:0000256" key="1">
    <source>
        <dbReference type="SAM" id="SignalP"/>
    </source>
</evidence>
<dbReference type="Proteomes" id="UP000199518">
    <property type="component" value="Unassembled WGS sequence"/>
</dbReference>
<keyword evidence="3" id="KW-1185">Reference proteome</keyword>
<reference evidence="3" key="1">
    <citation type="submission" date="2016-10" db="EMBL/GenBank/DDBJ databases">
        <authorList>
            <person name="Varghese N."/>
            <person name="Submissions S."/>
        </authorList>
    </citation>
    <scope>NUCLEOTIDE SEQUENCE [LARGE SCALE GENOMIC DNA]</scope>
    <source>
        <strain evidence="3">DSM 26348</strain>
    </source>
</reference>
<gene>
    <name evidence="2" type="ORF">SAMN05421753_104261</name>
</gene>
<dbReference type="STRING" id="1576369.SAMN05421753_104261"/>
<dbReference type="RefSeq" id="WP_092048677.1">
    <property type="nucleotide sequence ID" value="NZ_FOQD01000004.1"/>
</dbReference>
<dbReference type="OrthoDB" id="5432776at2"/>
<evidence type="ECO:0000313" key="3">
    <source>
        <dbReference type="Proteomes" id="UP000199518"/>
    </source>
</evidence>
<proteinExistence type="predicted"/>
<accession>A0A1I3EK71</accession>
<dbReference type="EMBL" id="FOQD01000004">
    <property type="protein sequence ID" value="SFH99395.1"/>
    <property type="molecule type" value="Genomic_DNA"/>
</dbReference>
<evidence type="ECO:0008006" key="4">
    <source>
        <dbReference type="Google" id="ProtNLM"/>
    </source>
</evidence>
<evidence type="ECO:0000313" key="2">
    <source>
        <dbReference type="EMBL" id="SFH99395.1"/>
    </source>
</evidence>